<proteinExistence type="predicted"/>
<dbReference type="Proteomes" id="UP000230922">
    <property type="component" value="Unassembled WGS sequence"/>
</dbReference>
<accession>A0A2H0VB16</accession>
<dbReference type="EMBL" id="PFAK01000032">
    <property type="protein sequence ID" value="PIR96275.1"/>
    <property type="molecule type" value="Genomic_DNA"/>
</dbReference>
<sequence length="68" mass="7846">METVISLTIGELKKLSGEMLEESRKIRAGGGKDPSEIPWMMSGWSQRIDSIIEDLEDPLRMSRNRRRQ</sequence>
<evidence type="ECO:0000313" key="1">
    <source>
        <dbReference type="EMBL" id="PIR96275.1"/>
    </source>
</evidence>
<name>A0A2H0VB16_9BACT</name>
<comment type="caution">
    <text evidence="1">The sequence shown here is derived from an EMBL/GenBank/DDBJ whole genome shotgun (WGS) entry which is preliminary data.</text>
</comment>
<dbReference type="AlphaFoldDB" id="A0A2H0VB16"/>
<reference evidence="2" key="1">
    <citation type="submission" date="2017-09" db="EMBL/GenBank/DDBJ databases">
        <title>Depth-based differentiation of microbial function through sediment-hosted aquifers and enrichment of novel symbionts in the deep terrestrial subsurface.</title>
        <authorList>
            <person name="Probst A.J."/>
            <person name="Ladd B."/>
            <person name="Jarett J.K."/>
            <person name="Geller-Mcgrath D.E."/>
            <person name="Sieber C.M.K."/>
            <person name="Emerson J.B."/>
            <person name="Anantharaman K."/>
            <person name="Thomas B.C."/>
            <person name="Malmstrom R."/>
            <person name="Stieglmeier M."/>
            <person name="Klingl A."/>
            <person name="Woyke T."/>
            <person name="Ryan C.M."/>
            <person name="Banfield J.F."/>
        </authorList>
    </citation>
    <scope>NUCLEOTIDE SEQUENCE [LARGE SCALE GENOMIC DNA]</scope>
</reference>
<organism evidence="1 2">
    <name type="scientific">Candidatus Doudnabacteria bacterium CG10_big_fil_rev_8_21_14_0_10_42_18</name>
    <dbReference type="NCBI Taxonomy" id="1974552"/>
    <lineage>
        <taxon>Bacteria</taxon>
        <taxon>Candidatus Doudnaibacteriota</taxon>
    </lineage>
</organism>
<gene>
    <name evidence="1" type="ORF">COT92_01990</name>
</gene>
<protein>
    <submittedName>
        <fullName evidence="1">Uncharacterized protein</fullName>
    </submittedName>
</protein>
<evidence type="ECO:0000313" key="2">
    <source>
        <dbReference type="Proteomes" id="UP000230922"/>
    </source>
</evidence>